<keyword evidence="2" id="KW-1185">Reference proteome</keyword>
<name>A0ABY5ET10_9HYPH</name>
<dbReference type="EMBL" id="CP101114">
    <property type="protein sequence ID" value="UTO28534.1"/>
    <property type="molecule type" value="Genomic_DNA"/>
</dbReference>
<organism evidence="1 2">
    <name type="scientific">Bartonella harrusi</name>
    <dbReference type="NCBI Taxonomy" id="2961895"/>
    <lineage>
        <taxon>Bacteria</taxon>
        <taxon>Pseudomonadati</taxon>
        <taxon>Pseudomonadota</taxon>
        <taxon>Alphaproteobacteria</taxon>
        <taxon>Hyphomicrobiales</taxon>
        <taxon>Bartonellaceae</taxon>
        <taxon>Bartonella</taxon>
    </lineage>
</organism>
<gene>
    <name evidence="1" type="ORF">NMK50_00365</name>
</gene>
<dbReference type="RefSeq" id="WP_254770437.1">
    <property type="nucleotide sequence ID" value="NZ_CP101114.1"/>
</dbReference>
<accession>A0ABY5ET10</accession>
<reference evidence="1" key="1">
    <citation type="submission" date="2022-07" db="EMBL/GenBank/DDBJ databases">
        <title>First report of Bartonella spp. in marsupials in Brazil, with a description of Bartonella harrusi sp. nov. and new proposal for taxonomic reclassification of species of the genus Bartonella.</title>
        <authorList>
            <person name="Amaral R.B."/>
        </authorList>
    </citation>
    <scope>NUCLEOTIDE SEQUENCE</scope>
    <source>
        <strain evidence="1">117A</strain>
    </source>
</reference>
<evidence type="ECO:0000313" key="1">
    <source>
        <dbReference type="EMBL" id="UTO28534.1"/>
    </source>
</evidence>
<proteinExistence type="predicted"/>
<evidence type="ECO:0000313" key="2">
    <source>
        <dbReference type="Proteomes" id="UP001059475"/>
    </source>
</evidence>
<dbReference type="Proteomes" id="UP001059475">
    <property type="component" value="Chromosome"/>
</dbReference>
<protein>
    <submittedName>
        <fullName evidence="1">Uncharacterized protein</fullName>
    </submittedName>
</protein>
<sequence>MVLARSLAIGRNSFVSIAGFSPLLKEAITDTEWKTMLSVVNVGYGSQKNTLNYRISSWYW</sequence>